<feature type="chain" id="PRO_5009308102" evidence="1">
    <location>
        <begin position="19"/>
        <end position="172"/>
    </location>
</feature>
<organism evidence="2 3">
    <name type="scientific">Caenorhabditis tropicalis</name>
    <dbReference type="NCBI Taxonomy" id="1561998"/>
    <lineage>
        <taxon>Eukaryota</taxon>
        <taxon>Metazoa</taxon>
        <taxon>Ecdysozoa</taxon>
        <taxon>Nematoda</taxon>
        <taxon>Chromadorea</taxon>
        <taxon>Rhabditida</taxon>
        <taxon>Rhabditina</taxon>
        <taxon>Rhabditomorpha</taxon>
        <taxon>Rhabditoidea</taxon>
        <taxon>Rhabditidae</taxon>
        <taxon>Peloderinae</taxon>
        <taxon>Caenorhabditis</taxon>
    </lineage>
</organism>
<sequence>MIFLSLLVILLNWRLSRRVLTRKKHSTVRKLRKTLIKGRAAVKTGMLTPIDTVILALEAGMTLEDVRSEYVSATGTREQILESVFGKLADNKFFARLISSSRFMETGYANEKVFLDLWKSESYRELVLTVNATCRVPNADLSTGSPADHPADGSGDKAIGGYFKGYIECTGY</sequence>
<dbReference type="AlphaFoldDB" id="A0A1I7TXG6"/>
<keyword evidence="2" id="KW-1185">Reference proteome</keyword>
<dbReference type="WBParaSite" id="Csp11.Scaffold629.g12772.t1">
    <property type="protein sequence ID" value="Csp11.Scaffold629.g12772.t1"/>
    <property type="gene ID" value="Csp11.Scaffold629.g12772"/>
</dbReference>
<protein>
    <submittedName>
        <fullName evidence="3">PrmC_N domain-containing protein</fullName>
    </submittedName>
</protein>
<evidence type="ECO:0000313" key="2">
    <source>
        <dbReference type="Proteomes" id="UP000095282"/>
    </source>
</evidence>
<dbReference type="Proteomes" id="UP000095282">
    <property type="component" value="Unplaced"/>
</dbReference>
<keyword evidence="1" id="KW-0732">Signal</keyword>
<evidence type="ECO:0000256" key="1">
    <source>
        <dbReference type="SAM" id="SignalP"/>
    </source>
</evidence>
<accession>A0A1I7TXG6</accession>
<dbReference type="eggNOG" id="ENOG502T8JZ">
    <property type="taxonomic scope" value="Eukaryota"/>
</dbReference>
<dbReference type="STRING" id="1561998.A0A1I7TXG6"/>
<name>A0A1I7TXG6_9PELO</name>
<feature type="signal peptide" evidence="1">
    <location>
        <begin position="1"/>
        <end position="18"/>
    </location>
</feature>
<proteinExistence type="predicted"/>
<evidence type="ECO:0000313" key="3">
    <source>
        <dbReference type="WBParaSite" id="Csp11.Scaffold629.g12772.t1"/>
    </source>
</evidence>
<reference evidence="3" key="1">
    <citation type="submission" date="2016-11" db="UniProtKB">
        <authorList>
            <consortium name="WormBaseParasite"/>
        </authorList>
    </citation>
    <scope>IDENTIFICATION</scope>
</reference>